<dbReference type="InterPro" id="IPR010071">
    <property type="entry name" value="AA_adenyl_dom"/>
</dbReference>
<dbReference type="EMBL" id="MTZV01000001">
    <property type="protein sequence ID" value="PCE29004.1"/>
    <property type="molecule type" value="Genomic_DNA"/>
</dbReference>
<evidence type="ECO:0000256" key="6">
    <source>
        <dbReference type="ARBA" id="ARBA00023098"/>
    </source>
</evidence>
<dbReference type="InterPro" id="IPR029058">
    <property type="entry name" value="AB_hydrolase_fold"/>
</dbReference>
<dbReference type="InterPro" id="IPR036736">
    <property type="entry name" value="ACP-like_sf"/>
</dbReference>
<dbReference type="CDD" id="cd19531">
    <property type="entry name" value="LCL_NRPS-like"/>
    <property type="match status" value="2"/>
</dbReference>
<dbReference type="Proteomes" id="UP000218022">
    <property type="component" value="Unassembled WGS sequence"/>
</dbReference>
<dbReference type="GO" id="GO:0005829">
    <property type="term" value="C:cytosol"/>
    <property type="evidence" value="ECO:0007669"/>
    <property type="project" value="TreeGrafter"/>
</dbReference>
<dbReference type="Gene3D" id="3.40.50.980">
    <property type="match status" value="2"/>
</dbReference>
<evidence type="ECO:0000259" key="7">
    <source>
        <dbReference type="PROSITE" id="PS50075"/>
    </source>
</evidence>
<dbReference type="PROSITE" id="PS00012">
    <property type="entry name" value="PHOSPHOPANTETHEINE"/>
    <property type="match status" value="2"/>
</dbReference>
<dbReference type="InterPro" id="IPR020845">
    <property type="entry name" value="AMP-binding_CS"/>
</dbReference>
<feature type="domain" description="Carrier" evidence="7">
    <location>
        <begin position="2736"/>
        <end position="2811"/>
    </location>
</feature>
<protein>
    <submittedName>
        <fullName evidence="8">Non-ribosomal peptide synthetase</fullName>
    </submittedName>
</protein>
<accession>A0A2A4F8T7</accession>
<dbReference type="Gene3D" id="3.30.300.30">
    <property type="match status" value="3"/>
</dbReference>
<dbReference type="GO" id="GO:0047527">
    <property type="term" value="F:2,3-dihydroxybenzoate-serine ligase activity"/>
    <property type="evidence" value="ECO:0007669"/>
    <property type="project" value="TreeGrafter"/>
</dbReference>
<dbReference type="CDD" id="cd05930">
    <property type="entry name" value="A_NRPS"/>
    <property type="match status" value="1"/>
</dbReference>
<dbReference type="FunFam" id="3.40.50.12780:FF:000012">
    <property type="entry name" value="Non-ribosomal peptide synthetase"/>
    <property type="match status" value="1"/>
</dbReference>
<evidence type="ECO:0000313" key="8">
    <source>
        <dbReference type="EMBL" id="PCE29004.1"/>
    </source>
</evidence>
<dbReference type="FunFam" id="2.30.38.10:FF:000001">
    <property type="entry name" value="Non-ribosomal peptide synthetase PvdI"/>
    <property type="match status" value="2"/>
</dbReference>
<feature type="domain" description="Carrier" evidence="7">
    <location>
        <begin position="592"/>
        <end position="667"/>
    </location>
</feature>
<sequence>MADNMIERLRALAASRATDTALVVVDAQGDTRYDYAALDRRAAALAAFLQRRGANGERALLLMDSGVDYVSAFFGCLYANVIAVPAYPPESQRAQHLARLQAIAADADARFVLTTQALAERYGEAFAAIAPHATVIAVDALDESTTSQQATTDASDAFVPHRAAPPDVAFLQYTSGSTSTPKGVMVTHGSLWANEIAIKQGLGVGDDDVFVSWLPLYHDMGLIGSMSQPVFSGIPLVLMSPQYFLERPVRWLEAIARHRGTISGGPDFSYRLCADRVNDEQRAALDLSTWRVAFSGSEPVRKATLDAFVERFAASGFDASALYPCYGLAEATLFVTGVVRGAGVLAPSFAEHGLAAGRALLTDAIDATASGVALVSCGTVVSDHVVQIVDRQSGAPLEAGALGEILVCGPSVAAGYWNRADDTARTFIERAGERWLRTGDLGFLHDGNLYVAGRLKDLLIVRGRNLYPQDLELTIEREVELVRRGRVAAFAVQIDGVEGIGIAAEVSRNMQKLASADAIAGVLTEAIALACGEPAAAVVLLNPGGLPRTSSGKVQRAACVQGWNTRSLDAYTYFLHGRRLDAASTDAAAAQAPRPGIEAELASIWRDALRAAPTTRDDSFFALGGNSLAAVQVTAAVAARWQIGYAVRDVFRAPVLKDAAAAIETLRQQGDSTAPLQIARLPDAQRRVARASNAQRSLWLTWASEPASAAYNMSGELRIDGPLQSAALQRAFGRLFDEHEILRARFELDDDGVPLQIIDESVRPALSFTDIADDRVNSSDAALNALRQLTEQIAHQPFDLEHGPLLRAHLVRLAPDDHRLLIAVHHIVADGWSVNLLLASLAAAYRAQIDGATEIVGAHSSPLQYADFAAWEHTTLDDATLTRQLAYWRTQLATDGDAATAARLFERPATAHADRTGRQHSLVFRLPEHTATRLKRFGEQRNASLFMTMLAVFNVALHRLSGKHDIRVGAPLSSRRHAETQSMVGYCISMQVLRMQVDVHDSLHTLVDMAREVVLAAHEHQDVPFDRLVSALLPNRARGDEALFQVKLTEQRPFLRDAFAPLDTQLTVLLNETPHFDLALDFTDNATDNATDKAGIECLLAYDDAVFNVDFANRFANLFEALAAALVDAPDTELAQLPNTPVSRAEQGTSRPYPAGDVLTLWNDSVARAPGKIALHDRERTVSFAELDAAADALACQLRAAGVTDEARIGVYAGRSAEQVLGMLAAFKAGATWVPLDPQMPAARIAAQLADCGAVAILHANTCPAELATAGAVSTTLPLVFAPAVDAVRDVVRRTPHGERAAYLIYTSGSTGTPKGVVISQRALADYVQGLLETLGAAVPGADASFAMVSTPAADLGHTVLFGALCSGRTLHLLAPELAFTPDLFAQYMAQHRVDVLKIVPSHLAALLSAARAEDVLPAQALILGGEATPAALLERIEALKPACRIFNHYGPTETTIGVAMHARASGERPGEGLPLGMPLPNARLYVLDERMNRVPVGTAGELYLGGPGVARGYYGRAQLTAERFVPDPFVPGARVYRSGDLAQLDADGTLRYLGRSDDQVKVRGYRVEPAEIERVLLGIEGVRAAAVLAHDAAAGKRLAAFVTGECDSAAVLTDLAQRLPDYMVPADLLVLRELPLNANGKLDRAALLAQLSEATAYRVNPGSIDAPRGAAESALAQIWAGVLGVDAATLGREMNFFEAGGDSILGLKVVAKAKKAGLKVTPKQLFERRTLAEIAASALPGDRRADASAAPAEATIRRLPDNARMCTEASYAQQRQWFLWQLSPESSAYHVAGGLRLRGEVNAAALRTSFEAIVARHEVLRTRFVADDAGRVEQHIEPAVELDWREASLAEGALDEAARTLASEPFDLTHGPLLRVALFSVNGVNGVNAQEHLLVLSMHHIVSDGWSVQVLLDELVAHYRAAVLGEPLTLAPLPVQYTDYATWQREWLDAGERERQLTYWRSMLGDEHPVLALPTDAPRPAHASFHAARHGFTLPAALADAVRAQAQRNSATPFTVLLAAFHALLYRYTGQAEVRTGVPVANRHRVETEGLIGFFVNTQVLASRLDASTNASGLLTQVREATLGAQSHQDLPFDVLVDALHVQRSLSHSPLFQVMFNHQRRDWRVLQQLPGMTIEPYRLANPMAQFELLLDTREEADGTLSVEFTYARELFGAQTIGRMAQHYERLLEAFTGEGSVTPLDAIVLPGEDERDELDRWSRNPQQYRYTQPVHRLFERHAHAHPDDEALVYGETSLSYGELNAQANRLAHWLMQQGIGVEAKVGVAAERSVELVVALLAIMKAGAAYVPLDPSYPADRLAYMQADSGLGLLLCQRGIVLPEVEGVRRIDLDTLDVTGCANSNPAVPLHGANLAYVIYTSGSTGRPKGVGNRHDALYNRLEWMQQAYGLQRGETVLQKTPFSFDVSVWEFFWPLMVGARLAVAAPGAHRDPAQLAAAIVTHRVSTLHFVPSMLQAFVASGHASRCTGVLRRIVCSGEALPAELQTRVFEVLPEVELHNLYGPTEAAIDVTSWQCRAEGGLAVPIGTPIAATQTWVLDAHMQPVPRGVAGELYLGGVGLARGYLGRPGLTAERFVPDPFDLEGRGARLYRTGDLVRWRADGVLDYLGRLDHQVKIRGFRIELGELEARLVELDGVREAVVIAHEGRLVAYVTPVTTTDAATEALDVAELKSQLARAVPDYMVPWRIVALETLPLGVNGKVERRALPLPQAAATDDSTKEAPQGETETQLAAIWSQLLNVEHIGRHDNFFDLGGNSLMAVRLNARIGLELNATLPLAALFEAPTIEALAVLIDRARDATPGEQALDELDAFLDTL</sequence>
<dbReference type="PROSITE" id="PS50075">
    <property type="entry name" value="CARRIER"/>
    <property type="match status" value="3"/>
</dbReference>
<dbReference type="Gene3D" id="1.10.1200.10">
    <property type="entry name" value="ACP-like"/>
    <property type="match status" value="2"/>
</dbReference>
<dbReference type="PANTHER" id="PTHR45527:SF1">
    <property type="entry name" value="FATTY ACID SYNTHASE"/>
    <property type="match status" value="1"/>
</dbReference>
<proteinExistence type="inferred from homology"/>
<evidence type="ECO:0000256" key="1">
    <source>
        <dbReference type="ARBA" id="ARBA00001957"/>
    </source>
</evidence>
<dbReference type="SUPFAM" id="SSF47336">
    <property type="entry name" value="ACP-like"/>
    <property type="match status" value="3"/>
</dbReference>
<gene>
    <name evidence="8" type="ORF">BWP39_02060</name>
</gene>
<dbReference type="RefSeq" id="WP_096716690.1">
    <property type="nucleotide sequence ID" value="NZ_MTZV01000001.1"/>
</dbReference>
<evidence type="ECO:0000256" key="5">
    <source>
        <dbReference type="ARBA" id="ARBA00022832"/>
    </source>
</evidence>
<evidence type="ECO:0000256" key="3">
    <source>
        <dbReference type="ARBA" id="ARBA00022450"/>
    </source>
</evidence>
<dbReference type="NCBIfam" id="NF003417">
    <property type="entry name" value="PRK04813.1"/>
    <property type="match status" value="4"/>
</dbReference>
<dbReference type="Pfam" id="PF00550">
    <property type="entry name" value="PP-binding"/>
    <property type="match status" value="3"/>
</dbReference>
<dbReference type="NCBIfam" id="TIGR01733">
    <property type="entry name" value="AA-adenyl-dom"/>
    <property type="match status" value="2"/>
</dbReference>
<dbReference type="SUPFAM" id="SSF52777">
    <property type="entry name" value="CoA-dependent acyltransferases"/>
    <property type="match status" value="4"/>
</dbReference>
<dbReference type="GO" id="GO:0008610">
    <property type="term" value="P:lipid biosynthetic process"/>
    <property type="evidence" value="ECO:0007669"/>
    <property type="project" value="InterPro"/>
</dbReference>
<dbReference type="SUPFAM" id="SSF56801">
    <property type="entry name" value="Acetyl-CoA synthetase-like"/>
    <property type="match status" value="3"/>
</dbReference>
<keyword evidence="6" id="KW-0443">Lipid metabolism</keyword>
<keyword evidence="5" id="KW-0276">Fatty acid metabolism</keyword>
<dbReference type="Gene3D" id="3.30.559.10">
    <property type="entry name" value="Chloramphenicol acetyltransferase-like domain"/>
    <property type="match status" value="2"/>
</dbReference>
<dbReference type="Gene3D" id="3.40.50.12780">
    <property type="entry name" value="N-terminal domain of ligase-like"/>
    <property type="match status" value="2"/>
</dbReference>
<dbReference type="Pfam" id="PF13193">
    <property type="entry name" value="AMP-binding_C"/>
    <property type="match status" value="2"/>
</dbReference>
<dbReference type="GO" id="GO:0031177">
    <property type="term" value="F:phosphopantetheine binding"/>
    <property type="evidence" value="ECO:0007669"/>
    <property type="project" value="InterPro"/>
</dbReference>
<dbReference type="GO" id="GO:0006631">
    <property type="term" value="P:fatty acid metabolic process"/>
    <property type="evidence" value="ECO:0007669"/>
    <property type="project" value="UniProtKB-KW"/>
</dbReference>
<dbReference type="GO" id="GO:0009239">
    <property type="term" value="P:enterobactin biosynthetic process"/>
    <property type="evidence" value="ECO:0007669"/>
    <property type="project" value="TreeGrafter"/>
</dbReference>
<dbReference type="Gene3D" id="2.30.38.10">
    <property type="entry name" value="Luciferase, Domain 3"/>
    <property type="match status" value="1"/>
</dbReference>
<evidence type="ECO:0000256" key="2">
    <source>
        <dbReference type="ARBA" id="ARBA00006432"/>
    </source>
</evidence>
<dbReference type="FunFam" id="3.40.50.980:FF:000001">
    <property type="entry name" value="Non-ribosomal peptide synthetase"/>
    <property type="match status" value="1"/>
</dbReference>
<dbReference type="SMART" id="SM00823">
    <property type="entry name" value="PKS_PP"/>
    <property type="match status" value="3"/>
</dbReference>
<dbReference type="CDD" id="cd17646">
    <property type="entry name" value="A_NRPS_AB3403-like"/>
    <property type="match status" value="1"/>
</dbReference>
<dbReference type="Gene3D" id="3.40.50.1820">
    <property type="entry name" value="alpha/beta hydrolase"/>
    <property type="match status" value="1"/>
</dbReference>
<dbReference type="FunFam" id="3.40.50.980:FF:000002">
    <property type="entry name" value="Enterobactin synthetase component F"/>
    <property type="match status" value="1"/>
</dbReference>
<dbReference type="OrthoDB" id="9757559at2"/>
<dbReference type="Gene3D" id="3.30.559.30">
    <property type="entry name" value="Nonribosomal peptide synthetase, condensation domain"/>
    <property type="match status" value="2"/>
</dbReference>
<dbReference type="InterPro" id="IPR001242">
    <property type="entry name" value="Condensation_dom"/>
</dbReference>
<dbReference type="InterPro" id="IPR023213">
    <property type="entry name" value="CAT-like_dom_sf"/>
</dbReference>
<feature type="domain" description="Carrier" evidence="7">
    <location>
        <begin position="1667"/>
        <end position="1743"/>
    </location>
</feature>
<reference evidence="8 9" key="1">
    <citation type="submission" date="2017-01" db="EMBL/GenBank/DDBJ databases">
        <title>Whole-Genome Shotgun Sequencing of Two beta-Proteobacterial Species in Search of the Bulgecin Biosynthetic Cluster.</title>
        <authorList>
            <person name="Horsman M.E."/>
            <person name="Marous D.R."/>
            <person name="Li R."/>
            <person name="Oliver R.A."/>
            <person name="Byun B."/>
            <person name="Emrich S.J."/>
            <person name="Boggess B."/>
            <person name="Townsend C.A."/>
            <person name="Mobashery S."/>
        </authorList>
    </citation>
    <scope>NUCLEOTIDE SEQUENCE [LARGE SCALE GENOMIC DNA]</scope>
    <source>
        <strain evidence="8 9">ATCC 31363</strain>
    </source>
</reference>
<name>A0A2A4F8T7_9BURK</name>
<dbReference type="InterPro" id="IPR025110">
    <property type="entry name" value="AMP-bd_C"/>
</dbReference>
<comment type="caution">
    <text evidence="8">The sequence shown here is derived from an EMBL/GenBank/DDBJ whole genome shotgun (WGS) entry which is preliminary data.</text>
</comment>
<dbReference type="GO" id="GO:0071766">
    <property type="term" value="P:Actinobacterium-type cell wall biogenesis"/>
    <property type="evidence" value="ECO:0007669"/>
    <property type="project" value="UniProtKB-ARBA"/>
</dbReference>
<comment type="cofactor">
    <cofactor evidence="1">
        <name>pantetheine 4'-phosphate</name>
        <dbReference type="ChEBI" id="CHEBI:47942"/>
    </cofactor>
</comment>
<dbReference type="InterPro" id="IPR045851">
    <property type="entry name" value="AMP-bd_C_sf"/>
</dbReference>
<dbReference type="InterPro" id="IPR006162">
    <property type="entry name" value="Ppantetheine_attach_site"/>
</dbReference>
<dbReference type="FunFam" id="1.10.1200.10:FF:000016">
    <property type="entry name" value="Non-ribosomal peptide synthase"/>
    <property type="match status" value="1"/>
</dbReference>
<evidence type="ECO:0000313" key="9">
    <source>
        <dbReference type="Proteomes" id="UP000218022"/>
    </source>
</evidence>
<dbReference type="InterPro" id="IPR000873">
    <property type="entry name" value="AMP-dep_synth/lig_dom"/>
</dbReference>
<dbReference type="PANTHER" id="PTHR45527">
    <property type="entry name" value="NONRIBOSOMAL PEPTIDE SYNTHETASE"/>
    <property type="match status" value="1"/>
</dbReference>
<dbReference type="FunFam" id="3.40.50.12780:FF:000013">
    <property type="entry name" value="Long-chain-fatty-acid--AMP ligase FadD32"/>
    <property type="match status" value="1"/>
</dbReference>
<organism evidence="8 9">
    <name type="scientific">Paraburkholderia acidicola</name>
    <dbReference type="NCBI Taxonomy" id="1912599"/>
    <lineage>
        <taxon>Bacteria</taxon>
        <taxon>Pseudomonadati</taxon>
        <taxon>Pseudomonadota</taxon>
        <taxon>Betaproteobacteria</taxon>
        <taxon>Burkholderiales</taxon>
        <taxon>Burkholderiaceae</taxon>
        <taxon>Paraburkholderia</taxon>
    </lineage>
</organism>
<dbReference type="CDD" id="cd05931">
    <property type="entry name" value="FAAL"/>
    <property type="match status" value="1"/>
</dbReference>
<dbReference type="InterPro" id="IPR020806">
    <property type="entry name" value="PKS_PP-bd"/>
</dbReference>
<comment type="similarity">
    <text evidence="2">Belongs to the ATP-dependent AMP-binding enzyme family.</text>
</comment>
<keyword evidence="4" id="KW-0597">Phosphoprotein</keyword>
<dbReference type="InterPro" id="IPR042099">
    <property type="entry name" value="ANL_N_sf"/>
</dbReference>
<evidence type="ECO:0000256" key="4">
    <source>
        <dbReference type="ARBA" id="ARBA00022553"/>
    </source>
</evidence>
<dbReference type="PROSITE" id="PS00455">
    <property type="entry name" value="AMP_BINDING"/>
    <property type="match status" value="3"/>
</dbReference>
<dbReference type="Pfam" id="PF00501">
    <property type="entry name" value="AMP-binding"/>
    <property type="match status" value="3"/>
</dbReference>
<dbReference type="Pfam" id="PF00668">
    <property type="entry name" value="Condensation"/>
    <property type="match status" value="2"/>
</dbReference>
<dbReference type="GO" id="GO:0043041">
    <property type="term" value="P:amino acid activation for nonribosomal peptide biosynthetic process"/>
    <property type="evidence" value="ECO:0007669"/>
    <property type="project" value="TreeGrafter"/>
</dbReference>
<dbReference type="InterPro" id="IPR040097">
    <property type="entry name" value="FAAL/FAAC"/>
</dbReference>
<dbReference type="InterPro" id="IPR009081">
    <property type="entry name" value="PP-bd_ACP"/>
</dbReference>
<keyword evidence="3" id="KW-0596">Phosphopantetheine</keyword>
<dbReference type="GO" id="GO:0009366">
    <property type="term" value="C:enterobactin synthetase complex"/>
    <property type="evidence" value="ECO:0007669"/>
    <property type="project" value="TreeGrafter"/>
</dbReference>
<dbReference type="GO" id="GO:0072330">
    <property type="term" value="P:monocarboxylic acid biosynthetic process"/>
    <property type="evidence" value="ECO:0007669"/>
    <property type="project" value="UniProtKB-ARBA"/>
</dbReference>